<dbReference type="PANTHER" id="PTHR47908:SF2">
    <property type="entry name" value="TETRATRICOPEPTIDE REPEAT (TPR)-LIKE SUPERFAMILY PROTEIN"/>
    <property type="match status" value="1"/>
</dbReference>
<dbReference type="SUPFAM" id="SSF48452">
    <property type="entry name" value="TPR-like"/>
    <property type="match status" value="1"/>
</dbReference>
<dbReference type="EMBL" id="JALLBG020000214">
    <property type="protein sequence ID" value="KAL3759001.1"/>
    <property type="molecule type" value="Genomic_DNA"/>
</dbReference>
<dbReference type="PANTHER" id="PTHR47908">
    <property type="match status" value="1"/>
</dbReference>
<evidence type="ECO:0000313" key="1">
    <source>
        <dbReference type="EMBL" id="KAL3759001.1"/>
    </source>
</evidence>
<keyword evidence="2" id="KW-1185">Reference proteome</keyword>
<proteinExistence type="predicted"/>
<dbReference type="InterPro" id="IPR011990">
    <property type="entry name" value="TPR-like_helical_dom_sf"/>
</dbReference>
<dbReference type="Gene3D" id="1.25.40.10">
    <property type="entry name" value="Tetratricopeptide repeat domain"/>
    <property type="match status" value="1"/>
</dbReference>
<name>A0ABD3M4Q6_9STRA</name>
<evidence type="ECO:0000313" key="2">
    <source>
        <dbReference type="Proteomes" id="UP001530293"/>
    </source>
</evidence>
<dbReference type="AlphaFoldDB" id="A0ABD3M4Q6"/>
<accession>A0ABD3M4Q6</accession>
<comment type="caution">
    <text evidence="1">The sequence shown here is derived from an EMBL/GenBank/DDBJ whole genome shotgun (WGS) entry which is preliminary data.</text>
</comment>
<organism evidence="1 2">
    <name type="scientific">Discostella pseudostelligera</name>
    <dbReference type="NCBI Taxonomy" id="259834"/>
    <lineage>
        <taxon>Eukaryota</taxon>
        <taxon>Sar</taxon>
        <taxon>Stramenopiles</taxon>
        <taxon>Ochrophyta</taxon>
        <taxon>Bacillariophyta</taxon>
        <taxon>Coscinodiscophyceae</taxon>
        <taxon>Thalassiosirophycidae</taxon>
        <taxon>Stephanodiscales</taxon>
        <taxon>Stephanodiscaceae</taxon>
        <taxon>Discostella</taxon>
    </lineage>
</organism>
<gene>
    <name evidence="1" type="ORF">ACHAWU_008610</name>
</gene>
<reference evidence="1 2" key="1">
    <citation type="submission" date="2024-10" db="EMBL/GenBank/DDBJ databases">
        <title>Updated reference genomes for cyclostephanoid diatoms.</title>
        <authorList>
            <person name="Roberts W.R."/>
            <person name="Alverson A.J."/>
        </authorList>
    </citation>
    <scope>NUCLEOTIDE SEQUENCE [LARGE SCALE GENOMIC DNA]</scope>
    <source>
        <strain evidence="1 2">AJA232-27</strain>
    </source>
</reference>
<protein>
    <submittedName>
        <fullName evidence="1">Uncharacterized protein</fullName>
    </submittedName>
</protein>
<dbReference type="Proteomes" id="UP001530293">
    <property type="component" value="Unassembled WGS sequence"/>
</dbReference>
<sequence>MTSLYTAPMPLESESPRILVQKGMQCFRNYDVPSSLYYFDKADALAVPKGSLSPYLWQRGISYYYLNRFQEGSNQFRLDVSVNPLDVEEIVWDIACLTRIDDNNTFPPEKRMKLPNGKTDRRRIMSTVYSLFRDDGATEFDLRNAGHTGNMSDEFYSLFYLGLYCEIRNEPTKAEHYMKEAATSSYAMGLGAQDYMSSCAKVHCRLRNWEISA</sequence>